<comment type="similarity">
    <text evidence="1">Belongs to the disease resistance NB-LRR family.</text>
</comment>
<feature type="domain" description="NB-ARC" evidence="6">
    <location>
        <begin position="159"/>
        <end position="328"/>
    </location>
</feature>
<evidence type="ECO:0000256" key="2">
    <source>
        <dbReference type="ARBA" id="ARBA00022737"/>
    </source>
</evidence>
<protein>
    <submittedName>
        <fullName evidence="9">Uncharacterized protein</fullName>
    </submittedName>
</protein>
<dbReference type="InterPro" id="IPR032675">
    <property type="entry name" value="LRR_dom_sf"/>
</dbReference>
<dbReference type="InterPro" id="IPR058922">
    <property type="entry name" value="WHD_DRP"/>
</dbReference>
<comment type="caution">
    <text evidence="9">The sequence shown here is derived from an EMBL/GenBank/DDBJ whole genome shotgun (WGS) entry which is preliminary data.</text>
</comment>
<dbReference type="Gene3D" id="3.80.10.10">
    <property type="entry name" value="Ribonuclease Inhibitor"/>
    <property type="match status" value="1"/>
</dbReference>
<dbReference type="InterPro" id="IPR055414">
    <property type="entry name" value="LRR_R13L4/SHOC2-like"/>
</dbReference>
<dbReference type="SUPFAM" id="SSF52540">
    <property type="entry name" value="P-loop containing nucleoside triphosphate hydrolases"/>
    <property type="match status" value="1"/>
</dbReference>
<sequence length="862" mass="98153">MEIAFTAHTILERISSKRVCEMALRWNLQGQLDQMQQQLKSAMQESFHDQNQVVELLRDVLSEADKIFDELEVHTLQSQMQPLQRLKLSKVRNFFCSLQDLALRMQIGSRIRSLNSRLVELQIYWTPNLRLLRLSNQHDRVLMHRPYPVQRIDVFGREHDREKIVEALLGLRNESAISVLPVNGIGGIGKTTLAKMVYNDARVMRQFQLRIWVNASRVFDVNKLVEKVIKSASGNEVTDLRNLNEAELRTMFCKVLLTRTYLLVLDDLWIDNEGQWNELKRLLAGGHGNMILVTTRSESVASITGTVPPYHLGGLLDDDCLALFLRKASGEGEEVQNNPNLLRIGAEITKKREGVPLDAVVLGSSLYKETSQCHWEWIRHHHIWDSGRNAISTLSALKISYEKLPCYLKVCLAYSSVFLDSDIQIDKLIQLWMAQGIIHPSTGCHEPEEIGMQYFEELRSRSFFQEMEGTHPLFISVCKMHDLVHYIAEAVVDGECATIVSHSQNISKYVRHIALSDYDLSGKELPRSLSDHSMLRTILFPVQGVGPTSTSFVEACISRFKHLRLLDLSDSCFEVLPNSIEELKDLKYLDVSANGYMSSLPNAICKLQSLQTLRVAYCTKLEVLPSYTENMINLRHLYMTTRQEVFSDKVMGCLHALRSLYIYSCKNLVSLSDGLQHLTSLSTLTIVDCPRLTFLPSSMKYLTALKSLSIIDCEELTLLEWQDIEGIKMLRSLVIGGLPQLESKDVQCLRSLQLLVISGLPHFVSLPRWLEGAACTLQHLRVERCPNFMAFPEWLGDLTALERIEVSECRKLTSLPEGMHGLTKLKELTIDSCPKLSEACQSMDKSKINHIPKITIDRIFIK</sequence>
<dbReference type="EMBL" id="JAVYJV010000005">
    <property type="protein sequence ID" value="KAK4370993.1"/>
    <property type="molecule type" value="Genomic_DNA"/>
</dbReference>
<dbReference type="Gene3D" id="1.10.10.10">
    <property type="entry name" value="Winged helix-like DNA-binding domain superfamily/Winged helix DNA-binding domain"/>
    <property type="match status" value="1"/>
</dbReference>
<evidence type="ECO:0000259" key="6">
    <source>
        <dbReference type="Pfam" id="PF00931"/>
    </source>
</evidence>
<keyword evidence="10" id="KW-1185">Reference proteome</keyword>
<dbReference type="AlphaFoldDB" id="A0AAE1SH63"/>
<name>A0AAE1SH63_9SOLA</name>
<keyword evidence="4" id="KW-0611">Plant defense</keyword>
<dbReference type="InterPro" id="IPR002182">
    <property type="entry name" value="NB-ARC"/>
</dbReference>
<dbReference type="Gene3D" id="3.40.50.300">
    <property type="entry name" value="P-loop containing nucleotide triphosphate hydrolases"/>
    <property type="match status" value="1"/>
</dbReference>
<accession>A0AAE1SH63</accession>
<evidence type="ECO:0000256" key="3">
    <source>
        <dbReference type="ARBA" id="ARBA00022741"/>
    </source>
</evidence>
<evidence type="ECO:0000256" key="4">
    <source>
        <dbReference type="ARBA" id="ARBA00022821"/>
    </source>
</evidence>
<evidence type="ECO:0000313" key="9">
    <source>
        <dbReference type="EMBL" id="KAK4370993.1"/>
    </source>
</evidence>
<dbReference type="Pfam" id="PF00931">
    <property type="entry name" value="NB-ARC"/>
    <property type="match status" value="1"/>
</dbReference>
<proteinExistence type="inferred from homology"/>
<organism evidence="9 10">
    <name type="scientific">Anisodus tanguticus</name>
    <dbReference type="NCBI Taxonomy" id="243964"/>
    <lineage>
        <taxon>Eukaryota</taxon>
        <taxon>Viridiplantae</taxon>
        <taxon>Streptophyta</taxon>
        <taxon>Embryophyta</taxon>
        <taxon>Tracheophyta</taxon>
        <taxon>Spermatophyta</taxon>
        <taxon>Magnoliopsida</taxon>
        <taxon>eudicotyledons</taxon>
        <taxon>Gunneridae</taxon>
        <taxon>Pentapetalae</taxon>
        <taxon>asterids</taxon>
        <taxon>lamiids</taxon>
        <taxon>Solanales</taxon>
        <taxon>Solanaceae</taxon>
        <taxon>Solanoideae</taxon>
        <taxon>Hyoscyameae</taxon>
        <taxon>Anisodus</taxon>
    </lineage>
</organism>
<dbReference type="GO" id="GO:0043531">
    <property type="term" value="F:ADP binding"/>
    <property type="evidence" value="ECO:0007669"/>
    <property type="project" value="InterPro"/>
</dbReference>
<dbReference type="PANTHER" id="PTHR36766:SF61">
    <property type="entry name" value="NB-ARC DOMAIN DISEASE RESISTANCE PROTEIN"/>
    <property type="match status" value="1"/>
</dbReference>
<dbReference type="SUPFAM" id="SSF52058">
    <property type="entry name" value="L domain-like"/>
    <property type="match status" value="1"/>
</dbReference>
<feature type="domain" description="Disease resistance protein winged helix" evidence="7">
    <location>
        <begin position="420"/>
        <end position="487"/>
    </location>
</feature>
<dbReference type="Pfam" id="PF23598">
    <property type="entry name" value="LRR_14"/>
    <property type="match status" value="1"/>
</dbReference>
<evidence type="ECO:0000256" key="5">
    <source>
        <dbReference type="ARBA" id="ARBA00022840"/>
    </source>
</evidence>
<dbReference type="GO" id="GO:0006952">
    <property type="term" value="P:defense response"/>
    <property type="evidence" value="ECO:0007669"/>
    <property type="project" value="UniProtKB-KW"/>
</dbReference>
<evidence type="ECO:0000259" key="8">
    <source>
        <dbReference type="Pfam" id="PF23598"/>
    </source>
</evidence>
<dbReference type="InterPro" id="IPR027417">
    <property type="entry name" value="P-loop_NTPase"/>
</dbReference>
<reference evidence="9" key="1">
    <citation type="submission" date="2023-12" db="EMBL/GenBank/DDBJ databases">
        <title>Genome assembly of Anisodus tanguticus.</title>
        <authorList>
            <person name="Wang Y.-J."/>
        </authorList>
    </citation>
    <scope>NUCLEOTIDE SEQUENCE</scope>
    <source>
        <strain evidence="9">KB-2021</strain>
        <tissue evidence="9">Leaf</tissue>
    </source>
</reference>
<evidence type="ECO:0000313" key="10">
    <source>
        <dbReference type="Proteomes" id="UP001291623"/>
    </source>
</evidence>
<keyword evidence="5" id="KW-0067">ATP-binding</keyword>
<dbReference type="InterPro" id="IPR036388">
    <property type="entry name" value="WH-like_DNA-bd_sf"/>
</dbReference>
<feature type="domain" description="Disease resistance R13L4/SHOC-2-like LRR" evidence="8">
    <location>
        <begin position="555"/>
        <end position="756"/>
    </location>
</feature>
<keyword evidence="2" id="KW-0677">Repeat</keyword>
<dbReference type="Proteomes" id="UP001291623">
    <property type="component" value="Unassembled WGS sequence"/>
</dbReference>
<evidence type="ECO:0000256" key="1">
    <source>
        <dbReference type="ARBA" id="ARBA00008894"/>
    </source>
</evidence>
<dbReference type="Pfam" id="PF23559">
    <property type="entry name" value="WHD_DRP"/>
    <property type="match status" value="1"/>
</dbReference>
<evidence type="ECO:0000259" key="7">
    <source>
        <dbReference type="Pfam" id="PF23559"/>
    </source>
</evidence>
<dbReference type="PRINTS" id="PR00364">
    <property type="entry name" value="DISEASERSIST"/>
</dbReference>
<gene>
    <name evidence="9" type="ORF">RND71_010468</name>
</gene>
<dbReference type="PANTHER" id="PTHR36766">
    <property type="entry name" value="PLANT BROAD-SPECTRUM MILDEW RESISTANCE PROTEIN RPW8"/>
    <property type="match status" value="1"/>
</dbReference>
<keyword evidence="3" id="KW-0547">Nucleotide-binding</keyword>